<evidence type="ECO:0000313" key="1">
    <source>
        <dbReference type="EMBL" id="MDX8148747.1"/>
    </source>
</evidence>
<dbReference type="EMBL" id="JAXAVU010000016">
    <property type="protein sequence ID" value="MDX8148747.1"/>
    <property type="molecule type" value="Genomic_DNA"/>
</dbReference>
<protein>
    <submittedName>
        <fullName evidence="1">GvpL/GvpF family gas vesicle protein</fullName>
    </submittedName>
</protein>
<reference evidence="1 2" key="1">
    <citation type="submission" date="2023-11" db="EMBL/GenBank/DDBJ databases">
        <title>Lentzea sokolovensis, sp. nov., Lentzea kristufkii, sp. nov., and Lentzea miocenensis, sp. nov., rare actinobacteria from Sokolov Coal Basin, Miocene lacustrine sediment, Czech Republic.</title>
        <authorList>
            <person name="Lara A."/>
            <person name="Kotroba L."/>
            <person name="Nouioui I."/>
            <person name="Neumann-Schaal M."/>
            <person name="Mast Y."/>
            <person name="Chronakova A."/>
        </authorList>
    </citation>
    <scope>NUCLEOTIDE SEQUENCE [LARGE SCALE GENOMIC DNA]</scope>
    <source>
        <strain evidence="1 2">BCCO 10_0061</strain>
    </source>
</reference>
<sequence>MSLHLHAVVRATHQLPDGSSFRLVELEDIAVVVSEHPDGRALTEQEAVDDLAGLCALLPGGPVVPLRIGTTAADETAARAAVHALSVPVVRNRLNQLDGVAEMHVRLVFDEDTALRAVHDESGFTGGGADLAATIAQGERIARQIVAWRRNQADGMLASVSAVALAVAVLDPPVHTEEHRAFLVPLGKVEAVRDGVAALNGVTAICTGPLPAFHFLDLAPQQPRHQDQPASRWGW</sequence>
<dbReference type="RefSeq" id="WP_319980720.1">
    <property type="nucleotide sequence ID" value="NZ_JAXAVU010000016.1"/>
</dbReference>
<dbReference type="InterPro" id="IPR009430">
    <property type="entry name" value="GvpL/GvpF"/>
</dbReference>
<organism evidence="1 2">
    <name type="scientific">Lentzea sokolovensis</name>
    <dbReference type="NCBI Taxonomy" id="3095429"/>
    <lineage>
        <taxon>Bacteria</taxon>
        <taxon>Bacillati</taxon>
        <taxon>Actinomycetota</taxon>
        <taxon>Actinomycetes</taxon>
        <taxon>Pseudonocardiales</taxon>
        <taxon>Pseudonocardiaceae</taxon>
        <taxon>Lentzea</taxon>
    </lineage>
</organism>
<dbReference type="Proteomes" id="UP001285352">
    <property type="component" value="Unassembled WGS sequence"/>
</dbReference>
<gene>
    <name evidence="1" type="ORF">SK854_41990</name>
</gene>
<accession>A0ABU4VAB6</accession>
<reference evidence="1 2" key="2">
    <citation type="submission" date="2023-11" db="EMBL/GenBank/DDBJ databases">
        <authorList>
            <person name="Lara A.C."/>
            <person name="Chronakova A."/>
        </authorList>
    </citation>
    <scope>NUCLEOTIDE SEQUENCE [LARGE SCALE GENOMIC DNA]</scope>
    <source>
        <strain evidence="1 2">BCCO 10_0061</strain>
    </source>
</reference>
<proteinExistence type="predicted"/>
<evidence type="ECO:0000313" key="2">
    <source>
        <dbReference type="Proteomes" id="UP001285352"/>
    </source>
</evidence>
<name>A0ABU4VAB6_9PSEU</name>
<dbReference type="Pfam" id="PF06386">
    <property type="entry name" value="GvpL_GvpF"/>
    <property type="match status" value="1"/>
</dbReference>
<comment type="caution">
    <text evidence="1">The sequence shown here is derived from an EMBL/GenBank/DDBJ whole genome shotgun (WGS) entry which is preliminary data.</text>
</comment>
<keyword evidence="2" id="KW-1185">Reference proteome</keyword>